<protein>
    <submittedName>
        <fullName evidence="1">Uncharacterized protein</fullName>
    </submittedName>
</protein>
<accession>A0ABR2MAD4</accession>
<evidence type="ECO:0000313" key="2">
    <source>
        <dbReference type="Proteomes" id="UP001412067"/>
    </source>
</evidence>
<comment type="caution">
    <text evidence="1">The sequence shown here is derived from an EMBL/GenBank/DDBJ whole genome shotgun (WGS) entry which is preliminary data.</text>
</comment>
<evidence type="ECO:0000313" key="1">
    <source>
        <dbReference type="EMBL" id="KAK8960817.1"/>
    </source>
</evidence>
<reference evidence="1 2" key="1">
    <citation type="journal article" date="2022" name="Nat. Plants">
        <title>Genomes of leafy and leafless Platanthera orchids illuminate the evolution of mycoheterotrophy.</title>
        <authorList>
            <person name="Li M.H."/>
            <person name="Liu K.W."/>
            <person name="Li Z."/>
            <person name="Lu H.C."/>
            <person name="Ye Q.L."/>
            <person name="Zhang D."/>
            <person name="Wang J.Y."/>
            <person name="Li Y.F."/>
            <person name="Zhong Z.M."/>
            <person name="Liu X."/>
            <person name="Yu X."/>
            <person name="Liu D.K."/>
            <person name="Tu X.D."/>
            <person name="Liu B."/>
            <person name="Hao Y."/>
            <person name="Liao X.Y."/>
            <person name="Jiang Y.T."/>
            <person name="Sun W.H."/>
            <person name="Chen J."/>
            <person name="Chen Y.Q."/>
            <person name="Ai Y."/>
            <person name="Zhai J.W."/>
            <person name="Wu S.S."/>
            <person name="Zhou Z."/>
            <person name="Hsiao Y.Y."/>
            <person name="Wu W.L."/>
            <person name="Chen Y.Y."/>
            <person name="Lin Y.F."/>
            <person name="Hsu J.L."/>
            <person name="Li C.Y."/>
            <person name="Wang Z.W."/>
            <person name="Zhao X."/>
            <person name="Zhong W.Y."/>
            <person name="Ma X.K."/>
            <person name="Ma L."/>
            <person name="Huang J."/>
            <person name="Chen G.Z."/>
            <person name="Huang M.Z."/>
            <person name="Huang L."/>
            <person name="Peng D.H."/>
            <person name="Luo Y.B."/>
            <person name="Zou S.Q."/>
            <person name="Chen S.P."/>
            <person name="Lan S."/>
            <person name="Tsai W.C."/>
            <person name="Van de Peer Y."/>
            <person name="Liu Z.J."/>
        </authorList>
    </citation>
    <scope>NUCLEOTIDE SEQUENCE [LARGE SCALE GENOMIC DNA]</scope>
    <source>
        <strain evidence="1">Lor288</strain>
    </source>
</reference>
<dbReference type="EMBL" id="JBBWWR010000010">
    <property type="protein sequence ID" value="KAK8960817.1"/>
    <property type="molecule type" value="Genomic_DNA"/>
</dbReference>
<gene>
    <name evidence="1" type="ORF">KSP40_PGU005083</name>
</gene>
<sequence>MVKVRWDNCGREELSWEREQTMLDEYPELFCLGTNFGFVHVFPLYNFVDEILLRGGEL</sequence>
<proteinExistence type="predicted"/>
<keyword evidence="2" id="KW-1185">Reference proteome</keyword>
<name>A0ABR2MAD4_9ASPA</name>
<organism evidence="1 2">
    <name type="scientific">Platanthera guangdongensis</name>
    <dbReference type="NCBI Taxonomy" id="2320717"/>
    <lineage>
        <taxon>Eukaryota</taxon>
        <taxon>Viridiplantae</taxon>
        <taxon>Streptophyta</taxon>
        <taxon>Embryophyta</taxon>
        <taxon>Tracheophyta</taxon>
        <taxon>Spermatophyta</taxon>
        <taxon>Magnoliopsida</taxon>
        <taxon>Liliopsida</taxon>
        <taxon>Asparagales</taxon>
        <taxon>Orchidaceae</taxon>
        <taxon>Orchidoideae</taxon>
        <taxon>Orchideae</taxon>
        <taxon>Orchidinae</taxon>
        <taxon>Platanthera</taxon>
    </lineage>
</organism>
<dbReference type="Proteomes" id="UP001412067">
    <property type="component" value="Unassembled WGS sequence"/>
</dbReference>